<protein>
    <submittedName>
        <fullName evidence="1">GIY-YIG nuclease family protein</fullName>
    </submittedName>
</protein>
<comment type="caution">
    <text evidence="1">The sequence shown here is derived from an EMBL/GenBank/DDBJ whole genome shotgun (WGS) entry which is preliminary data.</text>
</comment>
<dbReference type="Proteomes" id="UP001341444">
    <property type="component" value="Unassembled WGS sequence"/>
</dbReference>
<dbReference type="RefSeq" id="WP_066263775.1">
    <property type="nucleotide sequence ID" value="NZ_JARMAB010000036.1"/>
</dbReference>
<gene>
    <name evidence="1" type="ORF">P4T90_21085</name>
</gene>
<name>A0ABU6MLH3_9BACI</name>
<dbReference type="InterPro" id="IPR035901">
    <property type="entry name" value="GIY-YIG_endonuc_sf"/>
</dbReference>
<sequence>MERKKELKQQFKEAKIEAGVYQIRNLENDKVYISSTRNFKTLTGKKFSLEMGTETNKALQKEWNTYGKEAFAFEILETLKDDNGNIDKKYALIKLLEKWMDQIKPFGEKGYH</sequence>
<dbReference type="CDD" id="cd10451">
    <property type="entry name" value="GIY-YIG_LuxR_like"/>
    <property type="match status" value="1"/>
</dbReference>
<dbReference type="SUPFAM" id="SSF82771">
    <property type="entry name" value="GIY-YIG endonuclease"/>
    <property type="match status" value="1"/>
</dbReference>
<accession>A0ABU6MLH3</accession>
<proteinExistence type="predicted"/>
<keyword evidence="2" id="KW-1185">Reference proteome</keyword>
<evidence type="ECO:0000313" key="2">
    <source>
        <dbReference type="Proteomes" id="UP001341444"/>
    </source>
</evidence>
<reference evidence="1 2" key="1">
    <citation type="submission" date="2023-03" db="EMBL/GenBank/DDBJ databases">
        <title>Bacillus Genome Sequencing.</title>
        <authorList>
            <person name="Dunlap C."/>
        </authorList>
    </citation>
    <scope>NUCLEOTIDE SEQUENCE [LARGE SCALE GENOMIC DNA]</scope>
    <source>
        <strain evidence="1 2">B-23453</strain>
    </source>
</reference>
<organism evidence="1 2">
    <name type="scientific">Heyndrickxia acidicola</name>
    <dbReference type="NCBI Taxonomy" id="209389"/>
    <lineage>
        <taxon>Bacteria</taxon>
        <taxon>Bacillati</taxon>
        <taxon>Bacillota</taxon>
        <taxon>Bacilli</taxon>
        <taxon>Bacillales</taxon>
        <taxon>Bacillaceae</taxon>
        <taxon>Heyndrickxia</taxon>
    </lineage>
</organism>
<dbReference type="EMBL" id="JARMAB010000036">
    <property type="protein sequence ID" value="MED1205534.1"/>
    <property type="molecule type" value="Genomic_DNA"/>
</dbReference>
<dbReference type="Gene3D" id="3.40.1440.10">
    <property type="entry name" value="GIY-YIG endonuclease"/>
    <property type="match status" value="1"/>
</dbReference>
<evidence type="ECO:0000313" key="1">
    <source>
        <dbReference type="EMBL" id="MED1205534.1"/>
    </source>
</evidence>